<dbReference type="Proteomes" id="UP001283361">
    <property type="component" value="Unassembled WGS sequence"/>
</dbReference>
<gene>
    <name evidence="1" type="ORF">RRG08_051755</name>
</gene>
<protein>
    <submittedName>
        <fullName evidence="1">Uncharacterized protein</fullName>
    </submittedName>
</protein>
<proteinExistence type="predicted"/>
<dbReference type="AlphaFoldDB" id="A0AAE1EC22"/>
<reference evidence="1" key="1">
    <citation type="journal article" date="2023" name="G3 (Bethesda)">
        <title>A reference genome for the long-term kleptoplast-retaining sea slug Elysia crispata morphotype clarki.</title>
        <authorList>
            <person name="Eastman K.E."/>
            <person name="Pendleton A.L."/>
            <person name="Shaikh M.A."/>
            <person name="Suttiyut T."/>
            <person name="Ogas R."/>
            <person name="Tomko P."/>
            <person name="Gavelis G."/>
            <person name="Widhalm J.R."/>
            <person name="Wisecaver J.H."/>
        </authorList>
    </citation>
    <scope>NUCLEOTIDE SEQUENCE</scope>
    <source>
        <strain evidence="1">ECLA1</strain>
    </source>
</reference>
<accession>A0AAE1EC22</accession>
<comment type="caution">
    <text evidence="1">The sequence shown here is derived from an EMBL/GenBank/DDBJ whole genome shotgun (WGS) entry which is preliminary data.</text>
</comment>
<sequence length="81" mass="8860">MKLEVFVGARRYGFNRPWRLAALPLGVAASNILRQTCRAVATRTGRRSPLPHTREDTSILPAHTPVRAACTDRPLALPSVG</sequence>
<evidence type="ECO:0000313" key="2">
    <source>
        <dbReference type="Proteomes" id="UP001283361"/>
    </source>
</evidence>
<organism evidence="1 2">
    <name type="scientific">Elysia crispata</name>
    <name type="common">lettuce slug</name>
    <dbReference type="NCBI Taxonomy" id="231223"/>
    <lineage>
        <taxon>Eukaryota</taxon>
        <taxon>Metazoa</taxon>
        <taxon>Spiralia</taxon>
        <taxon>Lophotrochozoa</taxon>
        <taxon>Mollusca</taxon>
        <taxon>Gastropoda</taxon>
        <taxon>Heterobranchia</taxon>
        <taxon>Euthyneura</taxon>
        <taxon>Panpulmonata</taxon>
        <taxon>Sacoglossa</taxon>
        <taxon>Placobranchoidea</taxon>
        <taxon>Plakobranchidae</taxon>
        <taxon>Elysia</taxon>
    </lineage>
</organism>
<name>A0AAE1EC22_9GAST</name>
<evidence type="ECO:0000313" key="1">
    <source>
        <dbReference type="EMBL" id="KAK3800473.1"/>
    </source>
</evidence>
<dbReference type="EMBL" id="JAWDGP010000454">
    <property type="protein sequence ID" value="KAK3800473.1"/>
    <property type="molecule type" value="Genomic_DNA"/>
</dbReference>
<keyword evidence="2" id="KW-1185">Reference proteome</keyword>